<gene>
    <name evidence="2" type="ORF">J4Q44_G00378670</name>
</gene>
<keyword evidence="1" id="KW-0472">Membrane</keyword>
<organism evidence="2 3">
    <name type="scientific">Coregonus suidteri</name>
    <dbReference type="NCBI Taxonomy" id="861788"/>
    <lineage>
        <taxon>Eukaryota</taxon>
        <taxon>Metazoa</taxon>
        <taxon>Chordata</taxon>
        <taxon>Craniata</taxon>
        <taxon>Vertebrata</taxon>
        <taxon>Euteleostomi</taxon>
        <taxon>Actinopterygii</taxon>
        <taxon>Neopterygii</taxon>
        <taxon>Teleostei</taxon>
        <taxon>Protacanthopterygii</taxon>
        <taxon>Salmoniformes</taxon>
        <taxon>Salmonidae</taxon>
        <taxon>Coregoninae</taxon>
        <taxon>Coregonus</taxon>
    </lineage>
</organism>
<dbReference type="AlphaFoldDB" id="A0AAN8KGM5"/>
<comment type="caution">
    <text evidence="2">The sequence shown here is derived from an EMBL/GenBank/DDBJ whole genome shotgun (WGS) entry which is preliminary data.</text>
</comment>
<dbReference type="Proteomes" id="UP001356427">
    <property type="component" value="Unassembled WGS sequence"/>
</dbReference>
<evidence type="ECO:0000313" key="3">
    <source>
        <dbReference type="Proteomes" id="UP001356427"/>
    </source>
</evidence>
<sequence length="79" mass="8967">MAPNLFRGLLPSSQIAPYVSAFVWITEVSLLLKFQRSYITRRLSRVNMQHVSFNCLEPGVVVAKELSLRWNQVSAAVQC</sequence>
<name>A0AAN8KGM5_9TELE</name>
<evidence type="ECO:0000313" key="2">
    <source>
        <dbReference type="EMBL" id="KAK6292082.1"/>
    </source>
</evidence>
<protein>
    <submittedName>
        <fullName evidence="2">Uncharacterized protein</fullName>
    </submittedName>
</protein>
<keyword evidence="1" id="KW-1133">Transmembrane helix</keyword>
<dbReference type="EMBL" id="JAGTTL010000039">
    <property type="protein sequence ID" value="KAK6292082.1"/>
    <property type="molecule type" value="Genomic_DNA"/>
</dbReference>
<keyword evidence="1" id="KW-0812">Transmembrane</keyword>
<reference evidence="2 3" key="1">
    <citation type="submission" date="2021-04" db="EMBL/GenBank/DDBJ databases">
        <authorList>
            <person name="De Guttry C."/>
            <person name="Zahm M."/>
            <person name="Klopp C."/>
            <person name="Cabau C."/>
            <person name="Louis A."/>
            <person name="Berthelot C."/>
            <person name="Parey E."/>
            <person name="Roest Crollius H."/>
            <person name="Montfort J."/>
            <person name="Robinson-Rechavi M."/>
            <person name="Bucao C."/>
            <person name="Bouchez O."/>
            <person name="Gislard M."/>
            <person name="Lluch J."/>
            <person name="Milhes M."/>
            <person name="Lampietro C."/>
            <person name="Lopez Roques C."/>
            <person name="Donnadieu C."/>
            <person name="Braasch I."/>
            <person name="Desvignes T."/>
            <person name="Postlethwait J."/>
            <person name="Bobe J."/>
            <person name="Wedekind C."/>
            <person name="Guiguen Y."/>
        </authorList>
    </citation>
    <scope>NUCLEOTIDE SEQUENCE [LARGE SCALE GENOMIC DNA]</scope>
    <source>
        <strain evidence="2">Cs_M1</strain>
        <tissue evidence="2">Blood</tissue>
    </source>
</reference>
<feature type="transmembrane region" description="Helical" evidence="1">
    <location>
        <begin position="15"/>
        <end position="34"/>
    </location>
</feature>
<evidence type="ECO:0000256" key="1">
    <source>
        <dbReference type="SAM" id="Phobius"/>
    </source>
</evidence>
<keyword evidence="3" id="KW-1185">Reference proteome</keyword>
<proteinExistence type="predicted"/>
<accession>A0AAN8KGM5</accession>